<dbReference type="AlphaFoldDB" id="A0A2H0KT80"/>
<sequence length="73" mass="8326">MFLCRSEEKKYFLSDDPFSETNCQSTKELELSVEAESFLEVLTAINQAADSQKMAEALDEIITKCIETAEKHF</sequence>
<reference evidence="1 2" key="1">
    <citation type="submission" date="2017-09" db="EMBL/GenBank/DDBJ databases">
        <title>Depth-based differentiation of microbial function through sediment-hosted aquifers and enrichment of novel symbionts in the deep terrestrial subsurface.</title>
        <authorList>
            <person name="Probst A.J."/>
            <person name="Ladd B."/>
            <person name="Jarett J.K."/>
            <person name="Geller-Mcgrath D.E."/>
            <person name="Sieber C.M."/>
            <person name="Emerson J.B."/>
            <person name="Anantharaman K."/>
            <person name="Thomas B.C."/>
            <person name="Malmstrom R."/>
            <person name="Stieglmeier M."/>
            <person name="Klingl A."/>
            <person name="Woyke T."/>
            <person name="Ryan C.M."/>
            <person name="Banfield J.F."/>
        </authorList>
    </citation>
    <scope>NUCLEOTIDE SEQUENCE [LARGE SCALE GENOMIC DNA]</scope>
    <source>
        <strain evidence="1">CG11_big_fil_rev_8_21_14_0_20_40_15</strain>
    </source>
</reference>
<dbReference type="EMBL" id="PCVO01000024">
    <property type="protein sequence ID" value="PIQ75359.1"/>
    <property type="molecule type" value="Genomic_DNA"/>
</dbReference>
<evidence type="ECO:0000313" key="2">
    <source>
        <dbReference type="Proteomes" id="UP000229317"/>
    </source>
</evidence>
<proteinExistence type="predicted"/>
<evidence type="ECO:0000313" key="1">
    <source>
        <dbReference type="EMBL" id="PIQ75359.1"/>
    </source>
</evidence>
<gene>
    <name evidence="1" type="ORF">COV84_01640</name>
</gene>
<name>A0A2H0KT80_9BACT</name>
<dbReference type="Proteomes" id="UP000229317">
    <property type="component" value="Unassembled WGS sequence"/>
</dbReference>
<organism evidence="1 2">
    <name type="scientific">Candidatus Portnoybacteria bacterium CG11_big_fil_rev_8_21_14_0_20_40_15</name>
    <dbReference type="NCBI Taxonomy" id="1974817"/>
    <lineage>
        <taxon>Bacteria</taxon>
        <taxon>Candidatus Portnoyibacteriota</taxon>
    </lineage>
</organism>
<protein>
    <submittedName>
        <fullName evidence="1">Uncharacterized protein</fullName>
    </submittedName>
</protein>
<accession>A0A2H0KT80</accession>
<comment type="caution">
    <text evidence="1">The sequence shown here is derived from an EMBL/GenBank/DDBJ whole genome shotgun (WGS) entry which is preliminary data.</text>
</comment>